<protein>
    <recommendedName>
        <fullName evidence="1">Protein kinase domain-containing protein</fullName>
    </recommendedName>
</protein>
<keyword evidence="3" id="KW-1185">Reference proteome</keyword>
<dbReference type="EMBL" id="JAYMYR010000007">
    <property type="protein sequence ID" value="KAK7353618.1"/>
    <property type="molecule type" value="Genomic_DNA"/>
</dbReference>
<dbReference type="InterPro" id="IPR000719">
    <property type="entry name" value="Prot_kinase_dom"/>
</dbReference>
<dbReference type="Proteomes" id="UP001374584">
    <property type="component" value="Unassembled WGS sequence"/>
</dbReference>
<dbReference type="AlphaFoldDB" id="A0AAN9MLI1"/>
<proteinExistence type="predicted"/>
<dbReference type="GO" id="GO:0010506">
    <property type="term" value="P:regulation of autophagy"/>
    <property type="evidence" value="ECO:0007669"/>
    <property type="project" value="InterPro"/>
</dbReference>
<dbReference type="GO" id="GO:0004674">
    <property type="term" value="F:protein serine/threonine kinase activity"/>
    <property type="evidence" value="ECO:0007669"/>
    <property type="project" value="InterPro"/>
</dbReference>
<dbReference type="Gene3D" id="1.10.510.10">
    <property type="entry name" value="Transferase(Phosphotransferase) domain 1"/>
    <property type="match status" value="1"/>
</dbReference>
<name>A0AAN9MLI1_PHACN</name>
<dbReference type="GO" id="GO:0000407">
    <property type="term" value="C:phagophore assembly site"/>
    <property type="evidence" value="ECO:0007669"/>
    <property type="project" value="TreeGrafter"/>
</dbReference>
<dbReference type="PROSITE" id="PS50011">
    <property type="entry name" value="PROTEIN_KINASE_DOM"/>
    <property type="match status" value="1"/>
</dbReference>
<dbReference type="GO" id="GO:0016020">
    <property type="term" value="C:membrane"/>
    <property type="evidence" value="ECO:0007669"/>
    <property type="project" value="TreeGrafter"/>
</dbReference>
<dbReference type="PANTHER" id="PTHR24348">
    <property type="entry name" value="SERINE/THREONINE-PROTEIN KINASE UNC-51-RELATED"/>
    <property type="match status" value="1"/>
</dbReference>
<dbReference type="SUPFAM" id="SSF56112">
    <property type="entry name" value="Protein kinase-like (PK-like)"/>
    <property type="match status" value="1"/>
</dbReference>
<dbReference type="GO" id="GO:0005524">
    <property type="term" value="F:ATP binding"/>
    <property type="evidence" value="ECO:0007669"/>
    <property type="project" value="InterPro"/>
</dbReference>
<evidence type="ECO:0000313" key="3">
    <source>
        <dbReference type="Proteomes" id="UP001374584"/>
    </source>
</evidence>
<dbReference type="InterPro" id="IPR011009">
    <property type="entry name" value="Kinase-like_dom_sf"/>
</dbReference>
<sequence>MFLFRGQDQDEGYLYLVLEFCAKGNLASYIQSHGSVQQQTARKFMHQVGYGLKVLHSHDIIHRDLKPEWSAYLLMNFIGIVLYKENGKIKSKRKAAISLDDFWNLVVTLSAMFLV</sequence>
<dbReference type="GO" id="GO:0005829">
    <property type="term" value="C:cytosol"/>
    <property type="evidence" value="ECO:0007669"/>
    <property type="project" value="TreeGrafter"/>
</dbReference>
<comment type="caution">
    <text evidence="2">The sequence shown here is derived from an EMBL/GenBank/DDBJ whole genome shotgun (WGS) entry which is preliminary data.</text>
</comment>
<gene>
    <name evidence="2" type="ORF">VNO80_19069</name>
</gene>
<feature type="domain" description="Protein kinase" evidence="1">
    <location>
        <begin position="1"/>
        <end position="115"/>
    </location>
</feature>
<dbReference type="PANTHER" id="PTHR24348:SF53">
    <property type="entry name" value="SERINE_THREONINE-PROTEIN KINASE ATG1T"/>
    <property type="match status" value="1"/>
</dbReference>
<evidence type="ECO:0000259" key="1">
    <source>
        <dbReference type="PROSITE" id="PS50011"/>
    </source>
</evidence>
<organism evidence="2 3">
    <name type="scientific">Phaseolus coccineus</name>
    <name type="common">Scarlet runner bean</name>
    <name type="synonym">Phaseolus multiflorus</name>
    <dbReference type="NCBI Taxonomy" id="3886"/>
    <lineage>
        <taxon>Eukaryota</taxon>
        <taxon>Viridiplantae</taxon>
        <taxon>Streptophyta</taxon>
        <taxon>Embryophyta</taxon>
        <taxon>Tracheophyta</taxon>
        <taxon>Spermatophyta</taxon>
        <taxon>Magnoliopsida</taxon>
        <taxon>eudicotyledons</taxon>
        <taxon>Gunneridae</taxon>
        <taxon>Pentapetalae</taxon>
        <taxon>rosids</taxon>
        <taxon>fabids</taxon>
        <taxon>Fabales</taxon>
        <taxon>Fabaceae</taxon>
        <taxon>Papilionoideae</taxon>
        <taxon>50 kb inversion clade</taxon>
        <taxon>NPAAA clade</taxon>
        <taxon>indigoferoid/millettioid clade</taxon>
        <taxon>Phaseoleae</taxon>
        <taxon>Phaseolus</taxon>
    </lineage>
</organism>
<evidence type="ECO:0000313" key="2">
    <source>
        <dbReference type="EMBL" id="KAK7353618.1"/>
    </source>
</evidence>
<accession>A0AAN9MLI1</accession>
<dbReference type="GO" id="GO:0000045">
    <property type="term" value="P:autophagosome assembly"/>
    <property type="evidence" value="ECO:0007669"/>
    <property type="project" value="TreeGrafter"/>
</dbReference>
<dbReference type="InterPro" id="IPR045269">
    <property type="entry name" value="Atg1-like"/>
</dbReference>
<dbReference type="GO" id="GO:0005776">
    <property type="term" value="C:autophagosome"/>
    <property type="evidence" value="ECO:0007669"/>
    <property type="project" value="TreeGrafter"/>
</dbReference>
<reference evidence="2 3" key="1">
    <citation type="submission" date="2024-01" db="EMBL/GenBank/DDBJ databases">
        <title>The genomes of 5 underutilized Papilionoideae crops provide insights into root nodulation and disease resistanc.</title>
        <authorList>
            <person name="Jiang F."/>
        </authorList>
    </citation>
    <scope>NUCLEOTIDE SEQUENCE [LARGE SCALE GENOMIC DNA]</scope>
    <source>
        <strain evidence="2">JINMINGXINNONG_FW02</strain>
        <tissue evidence="2">Leaves</tissue>
    </source>
</reference>
<dbReference type="Pfam" id="PF00069">
    <property type="entry name" value="Pkinase"/>
    <property type="match status" value="1"/>
</dbReference>